<name>A0ABD3PNA6_9STRA</name>
<gene>
    <name evidence="1" type="ORF">ACHAW5_000760</name>
</gene>
<keyword evidence="2" id="KW-1185">Reference proteome</keyword>
<evidence type="ECO:0000313" key="2">
    <source>
        <dbReference type="Proteomes" id="UP001530315"/>
    </source>
</evidence>
<organism evidence="1 2">
    <name type="scientific">Stephanodiscus triporus</name>
    <dbReference type="NCBI Taxonomy" id="2934178"/>
    <lineage>
        <taxon>Eukaryota</taxon>
        <taxon>Sar</taxon>
        <taxon>Stramenopiles</taxon>
        <taxon>Ochrophyta</taxon>
        <taxon>Bacillariophyta</taxon>
        <taxon>Coscinodiscophyceae</taxon>
        <taxon>Thalassiosirophycidae</taxon>
        <taxon>Stephanodiscales</taxon>
        <taxon>Stephanodiscaceae</taxon>
        <taxon>Stephanodiscus</taxon>
    </lineage>
</organism>
<comment type="caution">
    <text evidence="1">The sequence shown here is derived from an EMBL/GenBank/DDBJ whole genome shotgun (WGS) entry which is preliminary data.</text>
</comment>
<reference evidence="1 2" key="1">
    <citation type="submission" date="2024-10" db="EMBL/GenBank/DDBJ databases">
        <title>Updated reference genomes for cyclostephanoid diatoms.</title>
        <authorList>
            <person name="Roberts W.R."/>
            <person name="Alverson A.J."/>
        </authorList>
    </citation>
    <scope>NUCLEOTIDE SEQUENCE [LARGE SCALE GENOMIC DNA]</scope>
    <source>
        <strain evidence="1 2">AJA276-08</strain>
    </source>
</reference>
<dbReference type="AlphaFoldDB" id="A0ABD3PNA6"/>
<dbReference type="Proteomes" id="UP001530315">
    <property type="component" value="Unassembled WGS sequence"/>
</dbReference>
<proteinExistence type="predicted"/>
<protein>
    <submittedName>
        <fullName evidence="1">Uncharacterized protein</fullName>
    </submittedName>
</protein>
<dbReference type="EMBL" id="JALLAZ020000680">
    <property type="protein sequence ID" value="KAL3789493.1"/>
    <property type="molecule type" value="Genomic_DNA"/>
</dbReference>
<evidence type="ECO:0000313" key="1">
    <source>
        <dbReference type="EMBL" id="KAL3789493.1"/>
    </source>
</evidence>
<sequence length="202" mass="22088">MGKHPGHHFYSIPVLNDHVLLNELKEQLTLEQTDTVPAATGIPPHVSHARAISKVFNICMSNKDALDNFKADLKTAVADAVDAKVRADGGINQAIMKAQLDELLIELRSEIRAGSLNTHQLNVVAENSIAIDTTVRNPTAFQFHYKDVKGGMAGGSGFAEHWLLMDHAPGKLSHSAILKDETSRHQHCKMLSLANGNQFSLR</sequence>
<accession>A0ABD3PNA6</accession>